<dbReference type="RefSeq" id="WP_326439536.1">
    <property type="nucleotide sequence ID" value="NZ_JAYMFH010000003.1"/>
</dbReference>
<comment type="caution">
    <text evidence="2">The sequence shown here is derived from an EMBL/GenBank/DDBJ whole genome shotgun (WGS) entry which is preliminary data.</text>
</comment>
<feature type="transmembrane region" description="Helical" evidence="1">
    <location>
        <begin position="38"/>
        <end position="56"/>
    </location>
</feature>
<evidence type="ECO:0000313" key="3">
    <source>
        <dbReference type="Proteomes" id="UP001343724"/>
    </source>
</evidence>
<reference evidence="2 3" key="1">
    <citation type="submission" date="2024-01" db="EMBL/GenBank/DDBJ databases">
        <title>novel species in genus Adlercreutzia.</title>
        <authorList>
            <person name="Liu X."/>
        </authorList>
    </citation>
    <scope>NUCLEOTIDE SEQUENCE [LARGE SCALE GENOMIC DNA]</scope>
    <source>
        <strain evidence="2 3">R22</strain>
    </source>
</reference>
<keyword evidence="3" id="KW-1185">Reference proteome</keyword>
<dbReference type="EMBL" id="JAYMFH010000003">
    <property type="protein sequence ID" value="MEC4294400.1"/>
    <property type="molecule type" value="Genomic_DNA"/>
</dbReference>
<proteinExistence type="predicted"/>
<feature type="transmembrane region" description="Helical" evidence="1">
    <location>
        <begin position="7"/>
        <end position="26"/>
    </location>
</feature>
<keyword evidence="1" id="KW-0812">Transmembrane</keyword>
<protein>
    <submittedName>
        <fullName evidence="2">Uncharacterized protein</fullName>
    </submittedName>
</protein>
<gene>
    <name evidence="2" type="ORF">VJ920_03640</name>
</gene>
<name>A0ABU6IX77_9ACTN</name>
<organism evidence="2 3">
    <name type="scientific">Adlercreutzia shanghongiae</name>
    <dbReference type="NCBI Taxonomy" id="3111773"/>
    <lineage>
        <taxon>Bacteria</taxon>
        <taxon>Bacillati</taxon>
        <taxon>Actinomycetota</taxon>
        <taxon>Coriobacteriia</taxon>
        <taxon>Eggerthellales</taxon>
        <taxon>Eggerthellaceae</taxon>
        <taxon>Adlercreutzia</taxon>
    </lineage>
</organism>
<accession>A0ABU6IX77</accession>
<sequence>MRVVEFVRNWGGFLFGLCGFLWWLGITPENVGQAVYDASYWIVPPLLLGCGVWIGWSLKTRQMEKEGIASRNMAARKHSSKEIAAFCSVMSKRKKAILLEALENGEVVLSPVDPDACSLGDMDLLKTSPVGFRTLGTSWFVNPEHIATLKKHRGKWLGDIEKSDRLKVIGIEQANY</sequence>
<dbReference type="Proteomes" id="UP001343724">
    <property type="component" value="Unassembled WGS sequence"/>
</dbReference>
<keyword evidence="1" id="KW-0472">Membrane</keyword>
<keyword evidence="1" id="KW-1133">Transmembrane helix</keyword>
<evidence type="ECO:0000313" key="2">
    <source>
        <dbReference type="EMBL" id="MEC4294400.1"/>
    </source>
</evidence>
<evidence type="ECO:0000256" key="1">
    <source>
        <dbReference type="SAM" id="Phobius"/>
    </source>
</evidence>